<accession>A0A9N9A400</accession>
<dbReference type="EMBL" id="CAJVPJ010000360">
    <property type="protein sequence ID" value="CAG8515991.1"/>
    <property type="molecule type" value="Genomic_DNA"/>
</dbReference>
<name>A0A9N9A400_9GLOM</name>
<protein>
    <recommendedName>
        <fullName evidence="1">Endoplasmic reticulum junction formation protein lunapark</fullName>
    </recommendedName>
</protein>
<evidence type="ECO:0000313" key="6">
    <source>
        <dbReference type="Proteomes" id="UP000789572"/>
    </source>
</evidence>
<feature type="transmembrane region" description="Helical" evidence="1">
    <location>
        <begin position="80"/>
        <end position="98"/>
    </location>
</feature>
<dbReference type="Pfam" id="PF10058">
    <property type="entry name" value="Zn_ribbon_10"/>
    <property type="match status" value="1"/>
</dbReference>
<comment type="caution">
    <text evidence="5">The sequence shown here is derived from an EMBL/GenBank/DDBJ whole genome shotgun (WGS) entry which is preliminary data.</text>
</comment>
<feature type="transmembrane region" description="Helical" evidence="1">
    <location>
        <begin position="48"/>
        <end position="68"/>
    </location>
</feature>
<keyword evidence="1" id="KW-0256">Endoplasmic reticulum</keyword>
<dbReference type="OrthoDB" id="1725934at2759"/>
<evidence type="ECO:0000256" key="3">
    <source>
        <dbReference type="SAM" id="MobiDB-lite"/>
    </source>
</evidence>
<feature type="compositionally biased region" description="Basic and acidic residues" evidence="3">
    <location>
        <begin position="352"/>
        <end position="367"/>
    </location>
</feature>
<dbReference type="InterPro" id="IPR040115">
    <property type="entry name" value="Lnp"/>
</dbReference>
<evidence type="ECO:0000256" key="1">
    <source>
        <dbReference type="RuleBase" id="RU367073"/>
    </source>
</evidence>
<keyword evidence="1" id="KW-1133">Transmembrane helix</keyword>
<feature type="compositionally biased region" description="Low complexity" evidence="3">
    <location>
        <begin position="293"/>
        <end position="311"/>
    </location>
</feature>
<evidence type="ECO:0000259" key="4">
    <source>
        <dbReference type="Pfam" id="PF10058"/>
    </source>
</evidence>
<keyword evidence="1" id="KW-0863">Zinc-finger</keyword>
<comment type="subcellular location">
    <subcellularLocation>
        <location evidence="1">Endoplasmic reticulum membrane</location>
        <topology evidence="1">Multi-pass membrane protein</topology>
    </subcellularLocation>
</comment>
<keyword evidence="1" id="KW-0862">Zinc</keyword>
<feature type="region of interest" description="Disordered" evidence="3">
    <location>
        <begin position="277"/>
        <end position="380"/>
    </location>
</feature>
<keyword evidence="6" id="KW-1185">Reference proteome</keyword>
<reference evidence="5" key="1">
    <citation type="submission" date="2021-06" db="EMBL/GenBank/DDBJ databases">
        <authorList>
            <person name="Kallberg Y."/>
            <person name="Tangrot J."/>
            <person name="Rosling A."/>
        </authorList>
    </citation>
    <scope>NUCLEOTIDE SEQUENCE</scope>
    <source>
        <strain evidence="5">IA702</strain>
    </source>
</reference>
<feature type="domain" description="Lunapark zinc ribbon" evidence="4">
    <location>
        <begin position="224"/>
        <end position="275"/>
    </location>
</feature>
<keyword evidence="2" id="KW-0175">Coiled coil</keyword>
<dbReference type="PANTHER" id="PTHR22166">
    <property type="entry name" value="ENDOPLASMIC RETICULUM JUNCTION FORMATION PROTEIN LUNAPARK"/>
    <property type="match status" value="1"/>
</dbReference>
<dbReference type="GO" id="GO:0098826">
    <property type="term" value="C:endoplasmic reticulum tubular network membrane"/>
    <property type="evidence" value="ECO:0007669"/>
    <property type="project" value="UniProtKB-UniRule"/>
</dbReference>
<proteinExistence type="inferred from homology"/>
<dbReference type="GO" id="GO:0071788">
    <property type="term" value="P:endoplasmic reticulum tubular network maintenance"/>
    <property type="evidence" value="ECO:0007669"/>
    <property type="project" value="UniProtKB-UniRule"/>
</dbReference>
<comment type="function">
    <text evidence="1">Plays a role in determining ER morphology.</text>
</comment>
<evidence type="ECO:0000256" key="2">
    <source>
        <dbReference type="SAM" id="Coils"/>
    </source>
</evidence>
<sequence length="380" mass="44450">MGPFLSLLRLKEKDNDNYEKILSELDEQISNSKVRLCDIKIRQKRSTIFWLVFSTVLYIAYVSGWYFFGWKSKYDETWQLWLLKLFPVFAFPFIIWLVKKFMSMWYRRKEANEKSQLKHLVARKKLKIEELKKKTGYYATQNLIERFDVNNSQKSLAKSVNFPALPNEWNQSNDHFTDDSQVVDTGLRLRLSTSTSETKDESSMTPSAYYNAIPPSNTPLKRTWYDRVIDLLAGEEGQYKKFALICSNCHAHNGLVSQQDLDDVQYFCPKCDHFNPSRRIKRDETNGASGNMGSPTPRRGRSTTPRPTTSSNEMMNNDITTDDYDDDGVAVSKRLTSRSTSRRRRAGSRSQSRLEDSEEEGMRRYETSDEEYVSRRRIHE</sequence>
<evidence type="ECO:0000313" key="5">
    <source>
        <dbReference type="EMBL" id="CAG8515991.1"/>
    </source>
</evidence>
<gene>
    <name evidence="5" type="ORF">POCULU_LOCUS3323</name>
</gene>
<feature type="coiled-coil region" evidence="2">
    <location>
        <begin position="8"/>
        <end position="35"/>
    </location>
</feature>
<dbReference type="PANTHER" id="PTHR22166:SF12">
    <property type="entry name" value="ENDOPLASMIC RETICULUM JUNCTION FORMATION PROTEIN LUNAPARK"/>
    <property type="match status" value="1"/>
</dbReference>
<keyword evidence="1" id="KW-0472">Membrane</keyword>
<keyword evidence="1" id="KW-0479">Metal-binding</keyword>
<comment type="domain">
    <text evidence="1">The C4-type zinc finger motif is necessary both for its ER three-way tubular junction localization and formation.</text>
</comment>
<dbReference type="InterPro" id="IPR019273">
    <property type="entry name" value="Lunapark_Znf"/>
</dbReference>
<dbReference type="GO" id="GO:0008270">
    <property type="term" value="F:zinc ion binding"/>
    <property type="evidence" value="ECO:0007669"/>
    <property type="project" value="UniProtKB-KW"/>
</dbReference>
<dbReference type="AlphaFoldDB" id="A0A9N9A400"/>
<organism evidence="5 6">
    <name type="scientific">Paraglomus occultum</name>
    <dbReference type="NCBI Taxonomy" id="144539"/>
    <lineage>
        <taxon>Eukaryota</taxon>
        <taxon>Fungi</taxon>
        <taxon>Fungi incertae sedis</taxon>
        <taxon>Mucoromycota</taxon>
        <taxon>Glomeromycotina</taxon>
        <taxon>Glomeromycetes</taxon>
        <taxon>Paraglomerales</taxon>
        <taxon>Paraglomeraceae</taxon>
        <taxon>Paraglomus</taxon>
    </lineage>
</organism>
<comment type="similarity">
    <text evidence="1">Belongs to the lunapark family.</text>
</comment>
<keyword evidence="1" id="KW-0812">Transmembrane</keyword>
<dbReference type="GO" id="GO:1903373">
    <property type="term" value="P:positive regulation of endoplasmic reticulum tubular network organization"/>
    <property type="evidence" value="ECO:0007669"/>
    <property type="project" value="UniProtKB-UniRule"/>
</dbReference>
<dbReference type="Proteomes" id="UP000789572">
    <property type="component" value="Unassembled WGS sequence"/>
</dbReference>